<dbReference type="SUPFAM" id="SSF51445">
    <property type="entry name" value="(Trans)glycosidases"/>
    <property type="match status" value="2"/>
</dbReference>
<dbReference type="EC" id="3.2.1.89" evidence="4"/>
<keyword evidence="8" id="KW-1185">Reference proteome</keyword>
<evidence type="ECO:0000256" key="3">
    <source>
        <dbReference type="ARBA" id="ARBA00023295"/>
    </source>
</evidence>
<dbReference type="Gene3D" id="3.20.20.80">
    <property type="entry name" value="Glycosidases"/>
    <property type="match status" value="2"/>
</dbReference>
<proteinExistence type="inferred from homology"/>
<reference evidence="7 8" key="1">
    <citation type="submission" date="2019-08" db="EMBL/GenBank/DDBJ databases">
        <title>In-depth cultivation of the pig gut microbiome towards novel bacterial diversity and tailored functional studies.</title>
        <authorList>
            <person name="Wylensek D."/>
            <person name="Hitch T.C.A."/>
            <person name="Clavel T."/>
        </authorList>
    </citation>
    <scope>NUCLEOTIDE SEQUENCE [LARGE SCALE GENOMIC DNA]</scope>
    <source>
        <strain evidence="7 8">WCA-MUC-591-APC-4B</strain>
    </source>
</reference>
<name>A0A6N7X5I8_9FIRM</name>
<dbReference type="Proteomes" id="UP000469424">
    <property type="component" value="Unassembled WGS sequence"/>
</dbReference>
<dbReference type="GO" id="GO:0045490">
    <property type="term" value="P:pectin catabolic process"/>
    <property type="evidence" value="ECO:0007669"/>
    <property type="project" value="TreeGrafter"/>
</dbReference>
<dbReference type="PROSITE" id="PS50853">
    <property type="entry name" value="FN3"/>
    <property type="match status" value="1"/>
</dbReference>
<keyword evidence="2 4" id="KW-0378">Hydrolase</keyword>
<sequence length="995" mass="110800">MRKGGKEMLNRLCRKRFAVAVILCLTMVFSVQSGAVFADTAGDSAQNSAWNQFSKIENISDGTIRGVDFSMYQKNVEWKKEFKDYQQRPIENLMEFLKQQGVNTVTVKVAVNPSAGDLGQKNLCTLEDGIKTLKAAKAADLKTNMVLLFCDWMTDKNDQTPSKTWDGKDADAAAKAYTKDTVLAGFTKAGFTPDMITIGNNVNYNFLGYSGNDSDKGWKAMGDISGIIKDSNKDIQVGIGIAAPGDAKDSSKAEDVKGVLQELNKERNGVQYDAVGVTLYGSYYSTEYIAALRDAFQKYEGEAKAAGKNLYVAGISFPTKDDKDTSATRDRQASQIYDVLKATVSGSNEGGLIYDNALLGWESSALVDNYGHLKKSIAAFAYGNGTKADVTEWYNPYEYGGEPGLKAQKVKIKKIDGMTKDMIRGVDVGSYKALQDAGVKFYNEEGKEEPLLKILSDHGVNSVRIRVWNDPWKHNTDGTKTTYGGGGMDPDRALELGKEAKKYGMSVTLDLFFSDFWADPTQQILPKAWKKDADDTEQLRRDYYDYTKEIFTKFKDANVPVTMVQLGNEITNGIPGAFDFDQSYTDAWGSKSKVKNRPRTACMFLNSAASAVRKVSPDTKIALQLETPNRNKYKTVMDAWEKYHVDYDVLGSSYYPFWAGRNGNKLSDLKDVQNLAKEYGKEFVVMETSWLSSSEDSDGTNNQVGKPSSYVNYKVGPQGQVDSLTDMYKVLGASYNGLGAYYWEPAWIPTVPGQHNWDKNKEISEKYGNGWAARAAEGYSPDFKMFYEEKPTAGASAWDNMGLFDFNGYMLQSLNFYKEAIGGTKAVMTVKKPTLTYNGKTQKPTVSVTIRGGKVPAKYYKLSGSTAKKNVGTYTVKATFKQEYKGVKGTVSVKYRIVPKKPAMKSLKKGRKSIKVYWKKQRAQVTGFQVQRSTSKTFKKSATKQYTVKSAKATTKKLTKLKAKKRYYVRVRTYKKVGKTTYYSAWSASKNTKTK</sequence>
<dbReference type="InterPro" id="IPR011683">
    <property type="entry name" value="Glyco_hydro_53"/>
</dbReference>
<dbReference type="GO" id="GO:0031218">
    <property type="term" value="F:arabinogalactan endo-1,4-beta-galactosidase activity"/>
    <property type="evidence" value="ECO:0007669"/>
    <property type="project" value="UniProtKB-EC"/>
</dbReference>
<evidence type="ECO:0000256" key="1">
    <source>
        <dbReference type="ARBA" id="ARBA00010687"/>
    </source>
</evidence>
<keyword evidence="4" id="KW-0732">Signal</keyword>
<gene>
    <name evidence="7" type="ORF">FYJ65_05485</name>
</gene>
<comment type="caution">
    <text evidence="7">The sequence shown here is derived from an EMBL/GenBank/DDBJ whole genome shotgun (WGS) entry which is preliminary data.</text>
</comment>
<dbReference type="Pfam" id="PF07745">
    <property type="entry name" value="Glyco_hydro_53"/>
    <property type="match status" value="2"/>
</dbReference>
<evidence type="ECO:0000256" key="5">
    <source>
        <dbReference type="SAM" id="MobiDB-lite"/>
    </source>
</evidence>
<keyword evidence="3 4" id="KW-0326">Glycosidase</keyword>
<dbReference type="InterPro" id="IPR036116">
    <property type="entry name" value="FN3_sf"/>
</dbReference>
<evidence type="ECO:0000313" key="8">
    <source>
        <dbReference type="Proteomes" id="UP000469424"/>
    </source>
</evidence>
<comment type="catalytic activity">
    <reaction evidence="4">
        <text>The enzyme specifically hydrolyzes (1-&gt;4)-beta-D-galactosidic linkages in type I arabinogalactans.</text>
        <dbReference type="EC" id="3.2.1.89"/>
    </reaction>
</comment>
<dbReference type="Pfam" id="PF00041">
    <property type="entry name" value="fn3"/>
    <property type="match status" value="1"/>
</dbReference>
<dbReference type="PANTHER" id="PTHR34983">
    <property type="entry name" value="ARABINOGALACTAN ENDO-BETA-1,4-GALACTANASE A"/>
    <property type="match status" value="1"/>
</dbReference>
<evidence type="ECO:0000256" key="2">
    <source>
        <dbReference type="ARBA" id="ARBA00022801"/>
    </source>
</evidence>
<dbReference type="PANTHER" id="PTHR34983:SF2">
    <property type="entry name" value="ENDO-BETA-1,4-GALACTANASE"/>
    <property type="match status" value="1"/>
</dbReference>
<comment type="similarity">
    <text evidence="1 4">Belongs to the glycosyl hydrolase 53 family.</text>
</comment>
<feature type="region of interest" description="Disordered" evidence="5">
    <location>
        <begin position="692"/>
        <end position="711"/>
    </location>
</feature>
<evidence type="ECO:0000259" key="6">
    <source>
        <dbReference type="PROSITE" id="PS50853"/>
    </source>
</evidence>
<dbReference type="SUPFAM" id="SSF49265">
    <property type="entry name" value="Fibronectin type III"/>
    <property type="match status" value="1"/>
</dbReference>
<dbReference type="Gene3D" id="2.60.40.10">
    <property type="entry name" value="Immunoglobulins"/>
    <property type="match status" value="1"/>
</dbReference>
<evidence type="ECO:0000313" key="7">
    <source>
        <dbReference type="EMBL" id="MST70792.1"/>
    </source>
</evidence>
<dbReference type="InterPro" id="IPR003961">
    <property type="entry name" value="FN3_dom"/>
</dbReference>
<dbReference type="InterPro" id="IPR017853">
    <property type="entry name" value="GH"/>
</dbReference>
<feature type="domain" description="Fibronectin type-III" evidence="6">
    <location>
        <begin position="898"/>
        <end position="995"/>
    </location>
</feature>
<evidence type="ECO:0000256" key="4">
    <source>
        <dbReference type="RuleBase" id="RU361192"/>
    </source>
</evidence>
<dbReference type="EMBL" id="VUNA01000009">
    <property type="protein sequence ID" value="MST70792.1"/>
    <property type="molecule type" value="Genomic_DNA"/>
</dbReference>
<feature type="chain" id="PRO_5027142494" description="Arabinogalactan endo-beta-1,4-galactanase" evidence="4">
    <location>
        <begin position="39"/>
        <end position="995"/>
    </location>
</feature>
<feature type="signal peptide" evidence="4">
    <location>
        <begin position="1"/>
        <end position="38"/>
    </location>
</feature>
<dbReference type="GO" id="GO:0015926">
    <property type="term" value="F:glucosidase activity"/>
    <property type="evidence" value="ECO:0007669"/>
    <property type="project" value="InterPro"/>
</dbReference>
<protein>
    <recommendedName>
        <fullName evidence="4">Arabinogalactan endo-beta-1,4-galactanase</fullName>
        <ecNumber evidence="4">3.2.1.89</ecNumber>
    </recommendedName>
</protein>
<dbReference type="InterPro" id="IPR013783">
    <property type="entry name" value="Ig-like_fold"/>
</dbReference>
<organism evidence="7 8">
    <name type="scientific">Mogibacterium kristiansenii</name>
    <dbReference type="NCBI Taxonomy" id="2606708"/>
    <lineage>
        <taxon>Bacteria</taxon>
        <taxon>Bacillati</taxon>
        <taxon>Bacillota</taxon>
        <taxon>Clostridia</taxon>
        <taxon>Peptostreptococcales</taxon>
        <taxon>Anaerovoracaceae</taxon>
        <taxon>Mogibacterium</taxon>
    </lineage>
</organism>
<accession>A0A6N7X5I8</accession>
<dbReference type="AlphaFoldDB" id="A0A6N7X5I8"/>